<dbReference type="STRING" id="1349421.OI18_19055"/>
<feature type="transmembrane region" description="Helical" evidence="1">
    <location>
        <begin position="80"/>
        <end position="100"/>
    </location>
</feature>
<protein>
    <submittedName>
        <fullName evidence="2">Uncharacterized protein</fullName>
    </submittedName>
</protein>
<organism evidence="2 3">
    <name type="scientific">Flavihumibacter solisilvae</name>
    <dbReference type="NCBI Taxonomy" id="1349421"/>
    <lineage>
        <taxon>Bacteria</taxon>
        <taxon>Pseudomonadati</taxon>
        <taxon>Bacteroidota</taxon>
        <taxon>Chitinophagia</taxon>
        <taxon>Chitinophagales</taxon>
        <taxon>Chitinophagaceae</taxon>
        <taxon>Flavihumibacter</taxon>
    </lineage>
</organism>
<evidence type="ECO:0000256" key="1">
    <source>
        <dbReference type="SAM" id="Phobius"/>
    </source>
</evidence>
<keyword evidence="3" id="KW-1185">Reference proteome</keyword>
<dbReference type="EMBL" id="JSVC01000022">
    <property type="protein sequence ID" value="KIC93122.1"/>
    <property type="molecule type" value="Genomic_DNA"/>
</dbReference>
<gene>
    <name evidence="2" type="ORF">OI18_19055</name>
</gene>
<evidence type="ECO:0000313" key="2">
    <source>
        <dbReference type="EMBL" id="KIC93122.1"/>
    </source>
</evidence>
<dbReference type="RefSeq" id="WP_039142719.1">
    <property type="nucleotide sequence ID" value="NZ_JSVC01000022.1"/>
</dbReference>
<name>A0A0C1KZI6_9BACT</name>
<feature type="transmembrane region" description="Helical" evidence="1">
    <location>
        <begin position="112"/>
        <end position="132"/>
    </location>
</feature>
<reference evidence="2 3" key="1">
    <citation type="submission" date="2014-11" db="EMBL/GenBank/DDBJ databases">
        <title>Genome sequence of Flavihumibacter solisilvae 3-3.</title>
        <authorList>
            <person name="Zhou G."/>
            <person name="Li M."/>
            <person name="Wang G."/>
        </authorList>
    </citation>
    <scope>NUCLEOTIDE SEQUENCE [LARGE SCALE GENOMIC DNA]</scope>
    <source>
        <strain evidence="2 3">3-3</strain>
    </source>
</reference>
<keyword evidence="1" id="KW-1133">Transmembrane helix</keyword>
<keyword evidence="1" id="KW-0812">Transmembrane</keyword>
<comment type="caution">
    <text evidence="2">The sequence shown here is derived from an EMBL/GenBank/DDBJ whole genome shotgun (WGS) entry which is preliminary data.</text>
</comment>
<dbReference type="OrthoDB" id="681076at2"/>
<keyword evidence="1" id="KW-0472">Membrane</keyword>
<dbReference type="AlphaFoldDB" id="A0A0C1KZI6"/>
<sequence>MSAHITDPEIQLFILEAEKCDVHIVEHIRNCSHCATKAADYKMLFSGIEEEEKPAFDFPLADLVMEQLPTPQTKNSFDRLFLFVITIIAVVFGATVLYFFKDILLDATWKISSISVGLIITTIACVFVFLVSDLYRKYQKQMNAIDFIK</sequence>
<accession>A0A0C1KZI6</accession>
<dbReference type="Proteomes" id="UP000031408">
    <property type="component" value="Unassembled WGS sequence"/>
</dbReference>
<proteinExistence type="predicted"/>
<evidence type="ECO:0000313" key="3">
    <source>
        <dbReference type="Proteomes" id="UP000031408"/>
    </source>
</evidence>